<dbReference type="PRINTS" id="PR00385">
    <property type="entry name" value="P450"/>
</dbReference>
<keyword evidence="11" id="KW-1185">Reference proteome</keyword>
<comment type="pathway">
    <text evidence="2">Secondary metabolite biosynthesis.</text>
</comment>
<dbReference type="SUPFAM" id="SSF48264">
    <property type="entry name" value="Cytochrome P450"/>
    <property type="match status" value="1"/>
</dbReference>
<evidence type="ECO:0000313" key="11">
    <source>
        <dbReference type="Proteomes" id="UP000002038"/>
    </source>
</evidence>
<keyword evidence="7 9" id="KW-0408">Iron</keyword>
<keyword evidence="6" id="KW-0560">Oxidoreductase</keyword>
<dbReference type="InterPro" id="IPR036396">
    <property type="entry name" value="Cyt_P450_sf"/>
</dbReference>
<sequence>MAQPIITVIDPELCSQLTQETPQPRHPMFGWALTPVTDGIDLISMNMADHEVWRSRLNPGFSSRNVIQNMPTVLEEVSIFAQKLKDTADADSLEWGTLCIGKCRNYARYSLAAGSVALQRHTLESKNQKTVIDLAIKDFKERRQQPTPEFICISISNLKAFLFAGPDILQRLRAEHEVLGPDPKSANKVFQESPHKVNELRYTAAVIKESLRIHSLANIFRQGSARFNFSLDGMWYPTYECKIQTSPTMTHIHPELWPRPTEFIPDRFLVSEGHALYPLKNVWRPFELGNTKCIGQELAVLELKLASVLTWDVMQKRDGIGAAAETVNGERARTDLERVLVVSKTIYQ</sequence>
<organism evidence="10 11">
    <name type="scientific">Blastomyces gilchristii (strain SLH14081)</name>
    <name type="common">Blastomyces dermatitidis</name>
    <dbReference type="NCBI Taxonomy" id="559298"/>
    <lineage>
        <taxon>Eukaryota</taxon>
        <taxon>Fungi</taxon>
        <taxon>Dikarya</taxon>
        <taxon>Ascomycota</taxon>
        <taxon>Pezizomycotina</taxon>
        <taxon>Eurotiomycetes</taxon>
        <taxon>Eurotiomycetidae</taxon>
        <taxon>Onygenales</taxon>
        <taxon>Ajellomycetaceae</taxon>
        <taxon>Blastomyces</taxon>
    </lineage>
</organism>
<dbReference type="GO" id="GO:0004497">
    <property type="term" value="F:monooxygenase activity"/>
    <property type="evidence" value="ECO:0007669"/>
    <property type="project" value="UniProtKB-KW"/>
</dbReference>
<dbReference type="RefSeq" id="XP_031579068.1">
    <property type="nucleotide sequence ID" value="XM_031722234.1"/>
</dbReference>
<dbReference type="GeneID" id="8503806"/>
<reference evidence="11" key="1">
    <citation type="journal article" date="2015" name="PLoS Genet.">
        <title>The dynamic genome and transcriptome of the human fungal pathogen Blastomyces and close relative Emmonsia.</title>
        <authorList>
            <person name="Munoz J.F."/>
            <person name="Gauthier G.M."/>
            <person name="Desjardins C.A."/>
            <person name="Gallo J.E."/>
            <person name="Holder J."/>
            <person name="Sullivan T.D."/>
            <person name="Marty A.J."/>
            <person name="Carmen J.C."/>
            <person name="Chen Z."/>
            <person name="Ding L."/>
            <person name="Gujja S."/>
            <person name="Magrini V."/>
            <person name="Misas E."/>
            <person name="Mitreva M."/>
            <person name="Priest M."/>
            <person name="Saif S."/>
            <person name="Whiston E.A."/>
            <person name="Young S."/>
            <person name="Zeng Q."/>
            <person name="Goldman W.E."/>
            <person name="Mardis E.R."/>
            <person name="Taylor J.W."/>
            <person name="McEwen J.G."/>
            <person name="Clay O.K."/>
            <person name="Klein B.S."/>
            <person name="Cuomo C.A."/>
        </authorList>
    </citation>
    <scope>NUCLEOTIDE SEQUENCE [LARGE SCALE GENOMIC DNA]</scope>
    <source>
        <strain evidence="11">SLH14081</strain>
    </source>
</reference>
<proteinExistence type="inferred from homology"/>
<dbReference type="AlphaFoldDB" id="A0A179UPA5"/>
<dbReference type="Pfam" id="PF00067">
    <property type="entry name" value="p450"/>
    <property type="match status" value="1"/>
</dbReference>
<dbReference type="GO" id="GO:0016705">
    <property type="term" value="F:oxidoreductase activity, acting on paired donors, with incorporation or reduction of molecular oxygen"/>
    <property type="evidence" value="ECO:0007669"/>
    <property type="project" value="InterPro"/>
</dbReference>
<evidence type="ECO:0000256" key="5">
    <source>
        <dbReference type="ARBA" id="ARBA00022723"/>
    </source>
</evidence>
<evidence type="ECO:0000256" key="7">
    <source>
        <dbReference type="ARBA" id="ARBA00023004"/>
    </source>
</evidence>
<dbReference type="EMBL" id="GG657458">
    <property type="protein sequence ID" value="OAT09916.1"/>
    <property type="molecule type" value="Genomic_DNA"/>
</dbReference>
<evidence type="ECO:0000256" key="3">
    <source>
        <dbReference type="ARBA" id="ARBA00010617"/>
    </source>
</evidence>
<dbReference type="PANTHER" id="PTHR24305">
    <property type="entry name" value="CYTOCHROME P450"/>
    <property type="match status" value="1"/>
</dbReference>
<feature type="binding site" description="axial binding residue" evidence="9">
    <location>
        <position position="293"/>
    </location>
    <ligand>
        <name>heme</name>
        <dbReference type="ChEBI" id="CHEBI:30413"/>
    </ligand>
    <ligandPart>
        <name>Fe</name>
        <dbReference type="ChEBI" id="CHEBI:18248"/>
    </ligandPart>
</feature>
<dbReference type="PANTHER" id="PTHR24305:SF107">
    <property type="entry name" value="P450, PUTATIVE (EUROFUNG)-RELATED"/>
    <property type="match status" value="1"/>
</dbReference>
<dbReference type="OrthoDB" id="10029320at2759"/>
<evidence type="ECO:0000256" key="4">
    <source>
        <dbReference type="ARBA" id="ARBA00022617"/>
    </source>
</evidence>
<evidence type="ECO:0000313" key="10">
    <source>
        <dbReference type="EMBL" id="OAT09916.1"/>
    </source>
</evidence>
<dbReference type="InterPro" id="IPR002403">
    <property type="entry name" value="Cyt_P450_E_grp-IV"/>
</dbReference>
<evidence type="ECO:0000256" key="9">
    <source>
        <dbReference type="PIRSR" id="PIRSR602403-1"/>
    </source>
</evidence>
<dbReference type="PRINTS" id="PR00465">
    <property type="entry name" value="EP450IV"/>
</dbReference>
<evidence type="ECO:0000256" key="1">
    <source>
        <dbReference type="ARBA" id="ARBA00001971"/>
    </source>
</evidence>
<dbReference type="Proteomes" id="UP000002038">
    <property type="component" value="Unassembled WGS sequence"/>
</dbReference>
<evidence type="ECO:0000256" key="2">
    <source>
        <dbReference type="ARBA" id="ARBA00005179"/>
    </source>
</evidence>
<gene>
    <name evidence="10" type="ORF">BDBG_05607</name>
</gene>
<accession>A0A179UPA5</accession>
<dbReference type="GO" id="GO:0005506">
    <property type="term" value="F:iron ion binding"/>
    <property type="evidence" value="ECO:0007669"/>
    <property type="project" value="InterPro"/>
</dbReference>
<dbReference type="GO" id="GO:0020037">
    <property type="term" value="F:heme binding"/>
    <property type="evidence" value="ECO:0007669"/>
    <property type="project" value="InterPro"/>
</dbReference>
<evidence type="ECO:0000256" key="8">
    <source>
        <dbReference type="ARBA" id="ARBA00023033"/>
    </source>
</evidence>
<keyword evidence="4 9" id="KW-0349">Heme</keyword>
<name>A0A179UPA5_BLAGS</name>
<dbReference type="VEuPathDB" id="FungiDB:BDBG_05607"/>
<keyword evidence="8" id="KW-0503">Monooxygenase</keyword>
<comment type="cofactor">
    <cofactor evidence="1 9">
        <name>heme</name>
        <dbReference type="ChEBI" id="CHEBI:30413"/>
    </cofactor>
</comment>
<evidence type="ECO:0000256" key="6">
    <source>
        <dbReference type="ARBA" id="ARBA00023002"/>
    </source>
</evidence>
<dbReference type="KEGG" id="bgh:BDBG_05607"/>
<protein>
    <submittedName>
        <fullName evidence="10">Cytochrome P450</fullName>
    </submittedName>
</protein>
<dbReference type="InterPro" id="IPR050121">
    <property type="entry name" value="Cytochrome_P450_monoxygenase"/>
</dbReference>
<keyword evidence="5 9" id="KW-0479">Metal-binding</keyword>
<dbReference type="InterPro" id="IPR001128">
    <property type="entry name" value="Cyt_P450"/>
</dbReference>
<comment type="similarity">
    <text evidence="3">Belongs to the cytochrome P450 family.</text>
</comment>
<dbReference type="Gene3D" id="1.10.630.10">
    <property type="entry name" value="Cytochrome P450"/>
    <property type="match status" value="1"/>
</dbReference>